<dbReference type="SUPFAM" id="SSF55174">
    <property type="entry name" value="Alpha-L RNA-binding motif"/>
    <property type="match status" value="1"/>
</dbReference>
<evidence type="ECO:0000259" key="7">
    <source>
        <dbReference type="Pfam" id="PF00849"/>
    </source>
</evidence>
<keyword evidence="5" id="KW-0694">RNA-binding</keyword>
<comment type="caution">
    <text evidence="8">The sequence shown here is derived from an EMBL/GenBank/DDBJ whole genome shotgun (WGS) entry which is preliminary data.</text>
</comment>
<dbReference type="Gene3D" id="3.10.290.10">
    <property type="entry name" value="RNA-binding S4 domain"/>
    <property type="match status" value="1"/>
</dbReference>
<dbReference type="PANTHER" id="PTHR21600:SF44">
    <property type="entry name" value="RIBOSOMAL LARGE SUBUNIT PSEUDOURIDINE SYNTHASE D"/>
    <property type="match status" value="1"/>
</dbReference>
<proteinExistence type="inferred from homology"/>
<evidence type="ECO:0000313" key="8">
    <source>
        <dbReference type="EMBL" id="PSJ31431.1"/>
    </source>
</evidence>
<dbReference type="InterPro" id="IPR036986">
    <property type="entry name" value="S4_RNA-bd_sf"/>
</dbReference>
<feature type="domain" description="Pseudouridine synthase RsuA/RluA-like" evidence="7">
    <location>
        <begin position="91"/>
        <end position="241"/>
    </location>
</feature>
<dbReference type="GO" id="GO:0140098">
    <property type="term" value="F:catalytic activity, acting on RNA"/>
    <property type="evidence" value="ECO:0007669"/>
    <property type="project" value="UniProtKB-ARBA"/>
</dbReference>
<dbReference type="EC" id="5.4.99.-" evidence="6"/>
<evidence type="ECO:0000256" key="1">
    <source>
        <dbReference type="ARBA" id="ARBA00000073"/>
    </source>
</evidence>
<dbReference type="CDD" id="cd02869">
    <property type="entry name" value="PseudoU_synth_RluA_like"/>
    <property type="match status" value="1"/>
</dbReference>
<dbReference type="PROSITE" id="PS50889">
    <property type="entry name" value="S4"/>
    <property type="match status" value="1"/>
</dbReference>
<dbReference type="Pfam" id="PF00849">
    <property type="entry name" value="PseudoU_synth_2"/>
    <property type="match status" value="1"/>
</dbReference>
<comment type="function">
    <text evidence="6">Responsible for synthesis of pseudouridine from uracil.</text>
</comment>
<gene>
    <name evidence="8" type="ORF">UF10_05795</name>
</gene>
<dbReference type="NCBIfam" id="TIGR00005">
    <property type="entry name" value="rluA_subfam"/>
    <property type="match status" value="1"/>
</dbReference>
<sequence>MFIEEKQLWNKFVISVEEDIKLKEFLLNELEFSTRSISKMKREKRIFVNGEFKKPSSIVSSGDIIEIPIEEEMSDFVSEDLGVELLYEDFDILIMDKPAHMVVHPTKSHYKGTLANHVINYIEKSKEEYKVRFVNRLDMNTSGIVVLAKNAYAHHRLSKDMSDDLMNKEYIAVVDGVMKDDFGTIDEPLMISEENSVLRCVDPRGQRSITHYQVLERMENATIVKLRLETGRTHQIRVHLSYIGHGIIGDDLYGRVDENLIERQALHACRIGLNQPRIKNRIEVESNIPEDMKELIEKLGGKSIDY</sequence>
<dbReference type="PANTHER" id="PTHR21600">
    <property type="entry name" value="MITOCHONDRIAL RNA PSEUDOURIDINE SYNTHASE"/>
    <property type="match status" value="1"/>
</dbReference>
<dbReference type="SUPFAM" id="SSF55120">
    <property type="entry name" value="Pseudouridine synthase"/>
    <property type="match status" value="1"/>
</dbReference>
<dbReference type="PROSITE" id="PS01129">
    <property type="entry name" value="PSI_RLU"/>
    <property type="match status" value="1"/>
</dbReference>
<keyword evidence="9" id="KW-1185">Reference proteome</keyword>
<dbReference type="InterPro" id="IPR006225">
    <property type="entry name" value="PsdUridine_synth_RluC/D"/>
</dbReference>
<dbReference type="RefSeq" id="WP_106776893.1">
    <property type="nucleotide sequence ID" value="NZ_JYGE01000004.1"/>
</dbReference>
<reference evidence="8" key="1">
    <citation type="thesis" date="2015" institute="Rutgers" country="The State University of New Jersey, 14 College Farm Rd., New Brunswick, NJ, USA">
        <title>Ammonia toxicity in bacteria and its implications for treatment of and resource recovery from highly nitrogenous organic wastes.</title>
        <authorList>
            <person name="Luther A.K."/>
        </authorList>
    </citation>
    <scope>NUCLEOTIDE SEQUENCE</scope>
    <source>
        <strain evidence="8">RT-10B</strain>
    </source>
</reference>
<dbReference type="OrthoDB" id="9807829at2"/>
<name>A0A2P7Q0F2_9FIRM</name>
<dbReference type="AlphaFoldDB" id="A0A2P7Q0F2"/>
<organism evidence="8 9">
    <name type="scientific">Peptostreptococcus russellii</name>
    <dbReference type="NCBI Taxonomy" id="215200"/>
    <lineage>
        <taxon>Bacteria</taxon>
        <taxon>Bacillati</taxon>
        <taxon>Bacillota</taxon>
        <taxon>Clostridia</taxon>
        <taxon>Peptostreptococcales</taxon>
        <taxon>Peptostreptococcaceae</taxon>
        <taxon>Peptostreptococcus</taxon>
    </lineage>
</organism>
<evidence type="ECO:0000256" key="2">
    <source>
        <dbReference type="ARBA" id="ARBA00010876"/>
    </source>
</evidence>
<keyword evidence="3 6" id="KW-0413">Isomerase</keyword>
<dbReference type="GO" id="GO:0009982">
    <property type="term" value="F:pseudouridine synthase activity"/>
    <property type="evidence" value="ECO:0007669"/>
    <property type="project" value="InterPro"/>
</dbReference>
<protein>
    <recommendedName>
        <fullName evidence="6">Pseudouridine synthase</fullName>
        <ecNumber evidence="6">5.4.99.-</ecNumber>
    </recommendedName>
</protein>
<dbReference type="EMBL" id="JYGE01000004">
    <property type="protein sequence ID" value="PSJ31431.1"/>
    <property type="molecule type" value="Genomic_DNA"/>
</dbReference>
<feature type="active site" evidence="4">
    <location>
        <position position="138"/>
    </location>
</feature>
<comment type="catalytic activity">
    <reaction evidence="1 6">
        <text>a uridine in RNA = a pseudouridine in RNA</text>
        <dbReference type="Rhea" id="RHEA:48348"/>
        <dbReference type="Rhea" id="RHEA-COMP:12068"/>
        <dbReference type="Rhea" id="RHEA-COMP:12069"/>
        <dbReference type="ChEBI" id="CHEBI:65314"/>
        <dbReference type="ChEBI" id="CHEBI:65315"/>
    </reaction>
</comment>
<evidence type="ECO:0000256" key="6">
    <source>
        <dbReference type="RuleBase" id="RU362028"/>
    </source>
</evidence>
<comment type="similarity">
    <text evidence="2 6">Belongs to the pseudouridine synthase RluA family.</text>
</comment>
<dbReference type="GO" id="GO:0003723">
    <property type="term" value="F:RNA binding"/>
    <property type="evidence" value="ECO:0007669"/>
    <property type="project" value="UniProtKB-KW"/>
</dbReference>
<dbReference type="InterPro" id="IPR050188">
    <property type="entry name" value="RluA_PseudoU_synthase"/>
</dbReference>
<dbReference type="InterPro" id="IPR006145">
    <property type="entry name" value="PsdUridine_synth_RsuA/RluA"/>
</dbReference>
<evidence type="ECO:0000256" key="5">
    <source>
        <dbReference type="PROSITE-ProRule" id="PRU00182"/>
    </source>
</evidence>
<dbReference type="InterPro" id="IPR020103">
    <property type="entry name" value="PsdUridine_synth_cat_dom_sf"/>
</dbReference>
<evidence type="ECO:0000256" key="4">
    <source>
        <dbReference type="PIRSR" id="PIRSR606225-1"/>
    </source>
</evidence>
<evidence type="ECO:0000313" key="9">
    <source>
        <dbReference type="Proteomes" id="UP000241434"/>
    </source>
</evidence>
<dbReference type="Proteomes" id="UP000241434">
    <property type="component" value="Unassembled WGS sequence"/>
</dbReference>
<dbReference type="Gene3D" id="3.30.2350.10">
    <property type="entry name" value="Pseudouridine synthase"/>
    <property type="match status" value="1"/>
</dbReference>
<dbReference type="InterPro" id="IPR006224">
    <property type="entry name" value="PsdUridine_synth_RluA-like_CS"/>
</dbReference>
<accession>A0A2P7Q0F2</accession>
<dbReference type="GO" id="GO:0000455">
    <property type="term" value="P:enzyme-directed rRNA pseudouridine synthesis"/>
    <property type="evidence" value="ECO:0007669"/>
    <property type="project" value="TreeGrafter"/>
</dbReference>
<evidence type="ECO:0000256" key="3">
    <source>
        <dbReference type="ARBA" id="ARBA00023235"/>
    </source>
</evidence>